<evidence type="ECO:0000259" key="2">
    <source>
        <dbReference type="Pfam" id="PF04389"/>
    </source>
</evidence>
<sequence length="539" mass="57931">MSIQISRLALGALAFSVATPGFAQEMTGKRADENIVRGHVEFLADDLLEGRDTGKRGYDIAALYVASQYRAMGLEPAGDNGSWFQDVPFVRATPTASSATFTANGISTEMTAEQIAIYANVEQAEATVDAELVFVGYGLDEPLLGYNDYDGVDVRGKIVVAMSGIPSGQPSDIAAHLGNSKLQAAADNGAVGFIEITTAPEGRAERIVAFMAQRDIVDWMAPDGNAGSMPGDIAVRGMMTRAGAEMMLGRDLDAQFAQAAAGDVVDGFDVTGRLSASVTSTHESFMSANVVGRLPGSDASRDDEHVAMTAHLDHVGVNERARGEDKIFNGALDNAAGVATMLEAARLFTTMDERPDRSILFIALTGEEKGLRGAGYYANFPTVPLDSINAVVNLDMPVPLYEFNDVVAFGAEYNSVAEKVAEAGETLDIAVSPDPMPEQGIFTRSDHYRFAMKGIPAILLFTGYGGDGEAVFGDFFANHYHQPSDQLDLPIMWDQLAKYADLNYRIAYTIAVDEDRPLWYADNYFADRFDPDGERAPLP</sequence>
<dbReference type="PANTHER" id="PTHR12147:SF26">
    <property type="entry name" value="PEPTIDASE M28 DOMAIN-CONTAINING PROTEIN"/>
    <property type="match status" value="1"/>
</dbReference>
<dbReference type="Gene3D" id="3.50.30.30">
    <property type="match status" value="1"/>
</dbReference>
<gene>
    <name evidence="3" type="ORF">NDO55_10875</name>
</gene>
<dbReference type="GO" id="GO:0008235">
    <property type="term" value="F:metalloexopeptidase activity"/>
    <property type="evidence" value="ECO:0007669"/>
    <property type="project" value="InterPro"/>
</dbReference>
<dbReference type="AlphaFoldDB" id="A0A9X2EIV3"/>
<feature type="signal peptide" evidence="1">
    <location>
        <begin position="1"/>
        <end position="23"/>
    </location>
</feature>
<evidence type="ECO:0000313" key="4">
    <source>
        <dbReference type="Proteomes" id="UP001155128"/>
    </source>
</evidence>
<dbReference type="PANTHER" id="PTHR12147">
    <property type="entry name" value="METALLOPEPTIDASE M28 FAMILY MEMBER"/>
    <property type="match status" value="1"/>
</dbReference>
<protein>
    <submittedName>
        <fullName evidence="3">M20/M25/M40 family metallo-hydrolase</fullName>
    </submittedName>
</protein>
<dbReference type="SUPFAM" id="SSF53187">
    <property type="entry name" value="Zn-dependent exopeptidases"/>
    <property type="match status" value="1"/>
</dbReference>
<feature type="domain" description="Peptidase M28" evidence="2">
    <location>
        <begin position="289"/>
        <end position="503"/>
    </location>
</feature>
<dbReference type="Pfam" id="PF04389">
    <property type="entry name" value="Peptidase_M28"/>
    <property type="match status" value="1"/>
</dbReference>
<keyword evidence="4" id="KW-1185">Reference proteome</keyword>
<dbReference type="InterPro" id="IPR045175">
    <property type="entry name" value="M28_fam"/>
</dbReference>
<dbReference type="Proteomes" id="UP001155128">
    <property type="component" value="Unassembled WGS sequence"/>
</dbReference>
<accession>A0A9X2EIV3</accession>
<reference evidence="3" key="1">
    <citation type="submission" date="2022-06" db="EMBL/GenBank/DDBJ databases">
        <title>Sphingomicrobium sedimins sp. nov., a marine bacterium isolated from tidal flat.</title>
        <authorList>
            <person name="Kim C.-H."/>
            <person name="Yoo Y."/>
            <person name="Kim J.-J."/>
        </authorList>
    </citation>
    <scope>NUCLEOTIDE SEQUENCE</scope>
    <source>
        <strain evidence="3">GRR-S6-50</strain>
    </source>
</reference>
<name>A0A9X2EIV3_9SPHN</name>
<dbReference type="GO" id="GO:0006508">
    <property type="term" value="P:proteolysis"/>
    <property type="evidence" value="ECO:0007669"/>
    <property type="project" value="InterPro"/>
</dbReference>
<dbReference type="SUPFAM" id="SSF52025">
    <property type="entry name" value="PA domain"/>
    <property type="match status" value="1"/>
</dbReference>
<keyword evidence="1" id="KW-0732">Signal</keyword>
<dbReference type="Gene3D" id="3.40.630.10">
    <property type="entry name" value="Zn peptidases"/>
    <property type="match status" value="1"/>
</dbReference>
<comment type="caution">
    <text evidence="3">The sequence shown here is derived from an EMBL/GenBank/DDBJ whole genome shotgun (WGS) entry which is preliminary data.</text>
</comment>
<dbReference type="RefSeq" id="WP_252115123.1">
    <property type="nucleotide sequence ID" value="NZ_JAMSHT010000001.1"/>
</dbReference>
<evidence type="ECO:0000256" key="1">
    <source>
        <dbReference type="SAM" id="SignalP"/>
    </source>
</evidence>
<evidence type="ECO:0000313" key="3">
    <source>
        <dbReference type="EMBL" id="MCM8558320.1"/>
    </source>
</evidence>
<dbReference type="InterPro" id="IPR046450">
    <property type="entry name" value="PA_dom_sf"/>
</dbReference>
<feature type="chain" id="PRO_5040962553" evidence="1">
    <location>
        <begin position="24"/>
        <end position="539"/>
    </location>
</feature>
<proteinExistence type="predicted"/>
<organism evidence="3 4">
    <name type="scientific">Sphingomicrobium sediminis</name>
    <dbReference type="NCBI Taxonomy" id="2950949"/>
    <lineage>
        <taxon>Bacteria</taxon>
        <taxon>Pseudomonadati</taxon>
        <taxon>Pseudomonadota</taxon>
        <taxon>Alphaproteobacteria</taxon>
        <taxon>Sphingomonadales</taxon>
        <taxon>Sphingomonadaceae</taxon>
        <taxon>Sphingomicrobium</taxon>
    </lineage>
</organism>
<dbReference type="EMBL" id="JAMSHT010000001">
    <property type="protein sequence ID" value="MCM8558320.1"/>
    <property type="molecule type" value="Genomic_DNA"/>
</dbReference>
<dbReference type="InterPro" id="IPR007484">
    <property type="entry name" value="Peptidase_M28"/>
</dbReference>